<dbReference type="InterPro" id="IPR036390">
    <property type="entry name" value="WH_DNA-bd_sf"/>
</dbReference>
<gene>
    <name evidence="3" type="ORF">NBH00_01705</name>
</gene>
<dbReference type="EMBL" id="CP098502">
    <property type="protein sequence ID" value="UTI64934.1"/>
    <property type="molecule type" value="Genomic_DNA"/>
</dbReference>
<feature type="domain" description="HTH arsR-type" evidence="2">
    <location>
        <begin position="1"/>
        <end position="94"/>
    </location>
</feature>
<comment type="similarity">
    <text evidence="1">Belongs to the AHA1 family.</text>
</comment>
<evidence type="ECO:0000313" key="3">
    <source>
        <dbReference type="EMBL" id="UTI64934.1"/>
    </source>
</evidence>
<organism evidence="3 4">
    <name type="scientific">Paraconexibacter antarcticus</name>
    <dbReference type="NCBI Taxonomy" id="2949664"/>
    <lineage>
        <taxon>Bacteria</taxon>
        <taxon>Bacillati</taxon>
        <taxon>Actinomycetota</taxon>
        <taxon>Thermoleophilia</taxon>
        <taxon>Solirubrobacterales</taxon>
        <taxon>Paraconexibacteraceae</taxon>
        <taxon>Paraconexibacter</taxon>
    </lineage>
</organism>
<dbReference type="Pfam" id="PF12840">
    <property type="entry name" value="HTH_20"/>
    <property type="match status" value="1"/>
</dbReference>
<dbReference type="SUPFAM" id="SSF55961">
    <property type="entry name" value="Bet v1-like"/>
    <property type="match status" value="1"/>
</dbReference>
<dbReference type="Proteomes" id="UP001056035">
    <property type="component" value="Chromosome"/>
</dbReference>
<dbReference type="InterPro" id="IPR001845">
    <property type="entry name" value="HTH_ArsR_DNA-bd_dom"/>
</dbReference>
<dbReference type="Gene3D" id="1.10.10.10">
    <property type="entry name" value="Winged helix-like DNA-binding domain superfamily/Winged helix DNA-binding domain"/>
    <property type="match status" value="1"/>
</dbReference>
<dbReference type="InterPro" id="IPR023393">
    <property type="entry name" value="START-like_dom_sf"/>
</dbReference>
<dbReference type="Pfam" id="PF08327">
    <property type="entry name" value="AHSA1"/>
    <property type="match status" value="1"/>
</dbReference>
<proteinExistence type="inferred from homology"/>
<dbReference type="PANTHER" id="PTHR38600">
    <property type="entry name" value="TRANSCRIPTIONAL REGULATORY PROTEIN"/>
    <property type="match status" value="1"/>
</dbReference>
<dbReference type="Gene3D" id="3.30.530.20">
    <property type="match status" value="1"/>
</dbReference>
<dbReference type="InterPro" id="IPR011991">
    <property type="entry name" value="ArsR-like_HTH"/>
</dbReference>
<accession>A0ABY5DVH8</accession>
<evidence type="ECO:0000313" key="4">
    <source>
        <dbReference type="Proteomes" id="UP001056035"/>
    </source>
</evidence>
<dbReference type="SUPFAM" id="SSF46785">
    <property type="entry name" value="Winged helix' DNA-binding domain"/>
    <property type="match status" value="1"/>
</dbReference>
<dbReference type="InterPro" id="IPR013538">
    <property type="entry name" value="ASHA1/2-like_C"/>
</dbReference>
<dbReference type="PRINTS" id="PR00778">
    <property type="entry name" value="HTHARSR"/>
</dbReference>
<evidence type="ECO:0000256" key="1">
    <source>
        <dbReference type="ARBA" id="ARBA00006817"/>
    </source>
</evidence>
<protein>
    <submittedName>
        <fullName evidence="3">Metalloregulator ArsR/SmtB family transcription factor</fullName>
    </submittedName>
</protein>
<reference evidence="3 4" key="1">
    <citation type="submission" date="2022-06" db="EMBL/GenBank/DDBJ databases">
        <title>Paraconexibacter antarcticus.</title>
        <authorList>
            <person name="Kim C.S."/>
        </authorList>
    </citation>
    <scope>NUCLEOTIDE SEQUENCE [LARGE SCALE GENOMIC DNA]</scope>
    <source>
        <strain evidence="3 4">02-257</strain>
    </source>
</reference>
<dbReference type="InterPro" id="IPR036388">
    <property type="entry name" value="WH-like_DNA-bd_sf"/>
</dbReference>
<dbReference type="PANTHER" id="PTHR38600:SF1">
    <property type="entry name" value="TRANSCRIPTIONAL REGULATORY PROTEIN"/>
    <property type="match status" value="1"/>
</dbReference>
<dbReference type="SMART" id="SM00418">
    <property type="entry name" value="HTH_ARSR"/>
    <property type="match status" value="1"/>
</dbReference>
<keyword evidence="4" id="KW-1185">Reference proteome</keyword>
<evidence type="ECO:0000259" key="2">
    <source>
        <dbReference type="PROSITE" id="PS50987"/>
    </source>
</evidence>
<sequence length="271" mass="30331">MAAYPSIDDAFKALADPSRRLLLDALNERSGQTLGELCAHLDMARQSVSKHLAVLEAANLITTVRRGREKLHYLNAAPIHEIAKRWITRYDQPRVALADLKTALEATPTDTPSFVYTTFIKTTPERLWQGLTDPAFTARYWNITFESDWTPAAPMTWVQRGVTVAGDGQHVVEADPYTRLAYTWHSFTPEWAQAVGIDEERRARVAGERRSKVTFEIEDLDGEQVKLTVIHDDLEPGGVLAGMISGGWPRVVANLKTLLETGEPLPDTRVR</sequence>
<dbReference type="PROSITE" id="PS50987">
    <property type="entry name" value="HTH_ARSR_2"/>
    <property type="match status" value="1"/>
</dbReference>
<name>A0ABY5DVH8_9ACTN</name>
<dbReference type="CDD" id="cd00090">
    <property type="entry name" value="HTH_ARSR"/>
    <property type="match status" value="1"/>
</dbReference>
<dbReference type="NCBIfam" id="NF033788">
    <property type="entry name" value="HTH_metalloreg"/>
    <property type="match status" value="1"/>
</dbReference>
<dbReference type="CDD" id="cd08893">
    <property type="entry name" value="SRPBCC_CalC_Aha1-like_GntR-HTH"/>
    <property type="match status" value="1"/>
</dbReference>